<evidence type="ECO:0000259" key="6">
    <source>
        <dbReference type="Pfam" id="PF01055"/>
    </source>
</evidence>
<keyword evidence="4 5" id="KW-0326">Glycosidase</keyword>
<proteinExistence type="inferred from homology"/>
<dbReference type="InterPro" id="IPR000322">
    <property type="entry name" value="Glyco_hydro_31_TIM"/>
</dbReference>
<accession>A0ABN7XP79</accession>
<evidence type="ECO:0000313" key="7">
    <source>
        <dbReference type="EMBL" id="CAG8857134.1"/>
    </source>
</evidence>
<dbReference type="Proteomes" id="UP000789901">
    <property type="component" value="Unassembled WGS sequence"/>
</dbReference>
<dbReference type="EMBL" id="CAJVQB010167597">
    <property type="protein sequence ID" value="CAG8857134.1"/>
    <property type="molecule type" value="Genomic_DNA"/>
</dbReference>
<name>A0ABN7XP79_GIGMA</name>
<keyword evidence="8" id="KW-1185">Reference proteome</keyword>
<keyword evidence="2 5" id="KW-0378">Hydrolase</keyword>
<evidence type="ECO:0000256" key="2">
    <source>
        <dbReference type="ARBA" id="ARBA00022801"/>
    </source>
</evidence>
<keyword evidence="3" id="KW-0325">Glycoprotein</keyword>
<evidence type="ECO:0000256" key="5">
    <source>
        <dbReference type="RuleBase" id="RU361185"/>
    </source>
</evidence>
<evidence type="ECO:0000256" key="1">
    <source>
        <dbReference type="ARBA" id="ARBA00022729"/>
    </source>
</evidence>
<evidence type="ECO:0000313" key="8">
    <source>
        <dbReference type="Proteomes" id="UP000789901"/>
    </source>
</evidence>
<comment type="caution">
    <text evidence="7">The sequence shown here is derived from an EMBL/GenBank/DDBJ whole genome shotgun (WGS) entry which is preliminary data.</text>
</comment>
<evidence type="ECO:0000256" key="3">
    <source>
        <dbReference type="ARBA" id="ARBA00023180"/>
    </source>
</evidence>
<reference evidence="7 8" key="1">
    <citation type="submission" date="2021-06" db="EMBL/GenBank/DDBJ databases">
        <authorList>
            <person name="Kallberg Y."/>
            <person name="Tangrot J."/>
            <person name="Rosling A."/>
        </authorList>
    </citation>
    <scope>NUCLEOTIDE SEQUENCE [LARGE SCALE GENOMIC DNA]</scope>
    <source>
        <strain evidence="7 8">120-4 pot B 10/14</strain>
    </source>
</reference>
<dbReference type="Pfam" id="PF01055">
    <property type="entry name" value="Glyco_hydro_31_2nd"/>
    <property type="match status" value="1"/>
</dbReference>
<feature type="domain" description="Glycoside hydrolase family 31 TIM barrel" evidence="6">
    <location>
        <begin position="1"/>
        <end position="47"/>
    </location>
</feature>
<protein>
    <submittedName>
        <fullName evidence="7">3591_t:CDS:1</fullName>
    </submittedName>
</protein>
<feature type="non-terminal residue" evidence="7">
    <location>
        <position position="1"/>
    </location>
</feature>
<dbReference type="PANTHER" id="PTHR22762">
    <property type="entry name" value="ALPHA-GLUCOSIDASE"/>
    <property type="match status" value="1"/>
</dbReference>
<organism evidence="7 8">
    <name type="scientific">Gigaspora margarita</name>
    <dbReference type="NCBI Taxonomy" id="4874"/>
    <lineage>
        <taxon>Eukaryota</taxon>
        <taxon>Fungi</taxon>
        <taxon>Fungi incertae sedis</taxon>
        <taxon>Mucoromycota</taxon>
        <taxon>Glomeromycotina</taxon>
        <taxon>Glomeromycetes</taxon>
        <taxon>Diversisporales</taxon>
        <taxon>Gigasporaceae</taxon>
        <taxon>Gigaspora</taxon>
    </lineage>
</organism>
<dbReference type="PANTHER" id="PTHR22762:SF54">
    <property type="entry name" value="BCDNA.GH04962"/>
    <property type="match status" value="1"/>
</dbReference>
<gene>
    <name evidence="7" type="ORF">GMARGA_LOCUS45955</name>
</gene>
<feature type="non-terminal residue" evidence="7">
    <location>
        <position position="49"/>
    </location>
</feature>
<evidence type="ECO:0000256" key="4">
    <source>
        <dbReference type="ARBA" id="ARBA00023295"/>
    </source>
</evidence>
<comment type="similarity">
    <text evidence="5">Belongs to the glycosyl hydrolase 31 family.</text>
</comment>
<keyword evidence="1" id="KW-0732">Signal</keyword>
<sequence length="49" mass="6117">FHQCRWNYLDQKDVAEVDEGFDRHDIPYDVLWLDIEHTDGKRYFTWDID</sequence>
<dbReference type="Gene3D" id="3.20.20.80">
    <property type="entry name" value="Glycosidases"/>
    <property type="match status" value="1"/>
</dbReference>